<dbReference type="Proteomes" id="UP001212175">
    <property type="component" value="Segment"/>
</dbReference>
<dbReference type="EMBL" id="OP985600">
    <property type="protein sequence ID" value="WBF79010.1"/>
    <property type="molecule type" value="Genomic_DNA"/>
</dbReference>
<keyword evidence="2" id="KW-1185">Reference proteome</keyword>
<name>A0AA49E4D9_9CAUD</name>
<gene>
    <name evidence="1" type="primary">42</name>
    <name evidence="1" type="ORF">SEA_BOLT007_42</name>
</gene>
<evidence type="ECO:0000313" key="1">
    <source>
        <dbReference type="EMBL" id="WBF79010.1"/>
    </source>
</evidence>
<sequence length="103" mass="11019">MTPEEGPRIAPAAELDGYVPGRAIEDPRAGIGKPVLAFSPSNRLMPGLVASVRPDEEREGGLLYDVAVLAISPRSPRMEPILARGLRLGTIADPQPNTFIFQS</sequence>
<organism evidence="1 2">
    <name type="scientific">Arthrobacter phage Bolt007</name>
    <dbReference type="NCBI Taxonomy" id="3017297"/>
    <lineage>
        <taxon>Viruses</taxon>
        <taxon>Duplodnaviria</taxon>
        <taxon>Heunggongvirae</taxon>
        <taxon>Uroviricota</taxon>
        <taxon>Caudoviricetes</taxon>
        <taxon>Berryhillviridae</taxon>
        <taxon>Lilmacvirus</taxon>
        <taxon>Lilmacvirus bolt007</taxon>
    </lineage>
</organism>
<proteinExistence type="predicted"/>
<reference evidence="1 2" key="1">
    <citation type="submission" date="2022-12" db="EMBL/GenBank/DDBJ databases">
        <authorList>
            <person name="Batteikh M."/>
            <person name="Krug K."/>
            <person name="Kamarzar M."/>
            <person name="Huq N."/>
            <person name="Esparza P.D."/>
            <person name="Ma Y."/>
            <person name="Wang J.Y."/>
            <person name="Fleming H.S."/>
            <person name="Wright N.E."/>
            <person name="Melkote A."/>
            <person name="Senthilvelan J."/>
            <person name="Rajiv S."/>
            <person name="Paek B.H."/>
            <person name="Gonzalez C."/>
            <person name="Abuwarda M."/>
            <person name="Niazmandi K."/>
            <person name="Whang A."/>
            <person name="Magaling J.T.M."/>
            <person name="Seeman S."/>
            <person name="Chai A.E."/>
            <person name="Zorawik M."/>
            <person name="Kasemsunt F."/>
            <person name="Garza D.R."/>
            <person name="Ngo R.T."/>
            <person name="Reddi K."/>
            <person name="Freise A.C."/>
            <person name="Garcia-Vedrenne A.E."/>
            <person name="Garlena R.A."/>
            <person name="Russell D.A."/>
            <person name="Jacobs-Sera D."/>
            <person name="Hatfull G.F."/>
        </authorList>
    </citation>
    <scope>NUCLEOTIDE SEQUENCE [LARGE SCALE GENOMIC DNA]</scope>
</reference>
<accession>A0AA49E4D9</accession>
<protein>
    <submittedName>
        <fullName evidence="1">Uncharacterized protein</fullName>
    </submittedName>
</protein>
<evidence type="ECO:0000313" key="2">
    <source>
        <dbReference type="Proteomes" id="UP001212175"/>
    </source>
</evidence>